<dbReference type="InterPro" id="IPR008979">
    <property type="entry name" value="Galactose-bd-like_sf"/>
</dbReference>
<dbReference type="InterPro" id="IPR000421">
    <property type="entry name" value="FA58C"/>
</dbReference>
<keyword evidence="3" id="KW-0326">Glycosidase</keyword>
<dbReference type="InterPro" id="IPR013783">
    <property type="entry name" value="Ig-like_fold"/>
</dbReference>
<dbReference type="Gene3D" id="3.40.50.1700">
    <property type="entry name" value="Glycoside hydrolase family 3 C-terminal domain"/>
    <property type="match status" value="1"/>
</dbReference>
<dbReference type="PROSITE" id="PS50022">
    <property type="entry name" value="FA58C_3"/>
    <property type="match status" value="1"/>
</dbReference>
<dbReference type="Gene3D" id="2.60.120.260">
    <property type="entry name" value="Galactose-binding domain-like"/>
    <property type="match status" value="1"/>
</dbReference>
<dbReference type="Pfam" id="PF01915">
    <property type="entry name" value="Glyco_hydro_3_C"/>
    <property type="match status" value="1"/>
</dbReference>
<dbReference type="InterPro" id="IPR002772">
    <property type="entry name" value="Glyco_hydro_3_C"/>
</dbReference>
<dbReference type="PANTHER" id="PTHR42715">
    <property type="entry name" value="BETA-GLUCOSIDASE"/>
    <property type="match status" value="1"/>
</dbReference>
<dbReference type="SUPFAM" id="SSF49785">
    <property type="entry name" value="Galactose-binding domain-like"/>
    <property type="match status" value="1"/>
</dbReference>
<dbReference type="InterPro" id="IPR036881">
    <property type="entry name" value="Glyco_hydro_3_C_sf"/>
</dbReference>
<dbReference type="InterPro" id="IPR001764">
    <property type="entry name" value="Glyco_hydro_3_N"/>
</dbReference>
<dbReference type="GO" id="GO:0004553">
    <property type="term" value="F:hydrolase activity, hydrolyzing O-glycosyl compounds"/>
    <property type="evidence" value="ECO:0007669"/>
    <property type="project" value="InterPro"/>
</dbReference>
<dbReference type="InterPro" id="IPR017853">
    <property type="entry name" value="GH"/>
</dbReference>
<dbReference type="Pfam" id="PF00754">
    <property type="entry name" value="F5_F8_type_C"/>
    <property type="match status" value="1"/>
</dbReference>
<reference evidence="5" key="2">
    <citation type="journal article" date="2021" name="PeerJ">
        <title>Extensive microbial diversity within the chicken gut microbiome revealed by metagenomics and culture.</title>
        <authorList>
            <person name="Gilroy R."/>
            <person name="Ravi A."/>
            <person name="Getino M."/>
            <person name="Pursley I."/>
            <person name="Horton D.L."/>
            <person name="Alikhan N.F."/>
            <person name="Baker D."/>
            <person name="Gharbi K."/>
            <person name="Hall N."/>
            <person name="Watson M."/>
            <person name="Adriaenssens E.M."/>
            <person name="Foster-Nyarko E."/>
            <person name="Jarju S."/>
            <person name="Secka A."/>
            <person name="Antonio M."/>
            <person name="Oren A."/>
            <person name="Chaudhuri R.R."/>
            <person name="La Ragione R."/>
            <person name="Hildebrand F."/>
            <person name="Pallen M.J."/>
        </authorList>
    </citation>
    <scope>NUCLEOTIDE SEQUENCE</scope>
    <source>
        <strain evidence="5">CHK195-4489</strain>
    </source>
</reference>
<evidence type="ECO:0000256" key="1">
    <source>
        <dbReference type="ARBA" id="ARBA00005336"/>
    </source>
</evidence>
<keyword evidence="2 5" id="KW-0378">Hydrolase</keyword>
<dbReference type="SUPFAM" id="SSF51445">
    <property type="entry name" value="(Trans)glycosidases"/>
    <property type="match status" value="1"/>
</dbReference>
<dbReference type="Pfam" id="PF14310">
    <property type="entry name" value="Fn3-like"/>
    <property type="match status" value="1"/>
</dbReference>
<dbReference type="Proteomes" id="UP000824089">
    <property type="component" value="Unassembled WGS sequence"/>
</dbReference>
<feature type="domain" description="F5/8 type C" evidence="4">
    <location>
        <begin position="845"/>
        <end position="947"/>
    </location>
</feature>
<dbReference type="Gene3D" id="2.60.40.10">
    <property type="entry name" value="Immunoglobulins"/>
    <property type="match status" value="1"/>
</dbReference>
<dbReference type="GO" id="GO:0005975">
    <property type="term" value="P:carbohydrate metabolic process"/>
    <property type="evidence" value="ECO:0007669"/>
    <property type="project" value="InterPro"/>
</dbReference>
<dbReference type="AlphaFoldDB" id="A0A9D1IA42"/>
<evidence type="ECO:0000259" key="4">
    <source>
        <dbReference type="PROSITE" id="PS50022"/>
    </source>
</evidence>
<dbReference type="InterPro" id="IPR050288">
    <property type="entry name" value="Cellulose_deg_GH3"/>
</dbReference>
<evidence type="ECO:0000313" key="5">
    <source>
        <dbReference type="EMBL" id="HIU29745.1"/>
    </source>
</evidence>
<sequence>MAVLLVCAFAGGCKKKNGGADESESPEYIIPVSVSASEDAFSLRMIIRDCTADRIVMKVYNGSKTVGTVEQDISVTKQQGTNLTLELKEFNGKISGDASAEVLLYGKANADDKLNEDPLDRAVIQLKDYIVQLGADTVFCVVDAMSTEEKATLVTGYNILTEHDSPVPGAAGATAAFEKYGIPSILFAWGSAGISVEEKTTLYPSVSVLASTWNQTLAEKVGASLGRDAKHFNIDVVLLPSLNLQRDVLGGRNYELFSEDPLLSGYMAAAYINGIQSERVGASAGYFAAGSENTEKETVNVNITERALREIYLTAFEIAVKNSAPYALISSPNKMNGVDSSTSRDLLRTILRTEWGYRGFVMSAPNASGDAADKIAAQNDLSLPGSNSDVERILSAVEEGRITQAQLDACCENILRIVAKSNTFNERNGGALDAEGGASIAKEAASEGMVLLKNDNGALPATGEKAAIFGNAQIYTRVGGTGDGAVNALYSVSFLEGFENAGYTPDAVLKNLYSQCKDDPEGENPAVDARELSISAEEAARAAAENDFAVICISRQTGAGSDHSAGEGDFLLNDREALLIERVSEAFHNEGKTVTVLLNAGNPIEVASWQNQVDAILYTGLAGMETGTVAAEIISGKINPSGKLTVSFPVYYADVPSYANFSEEENEINYSEDIYVGYRFYETFDVKTAYPFGYGLSYTTFEYSDVSVSSNIYTDSLSVTVNVKNTGDTAGKDVVQLYIKKPYEEGEAEQSETVLASFAKTELLEPGETQKVTLTINNYSMRSYSEENAEWYVGAGQYSAYIAPSVKDTGSELLRFRFRVENRIVLQNVTNVCVPFETVETYTRSGENAFVPQNQRTNLALGTVASSDCREMGAGPEYAVDGDSSTWWESDGGCDESYHWLCVDFGEPVRLSEVWIRWKSVARPYVIEARLDETDEWTELARYTAAFRKEERVLTDIETRYIQIRVEAGGKCAVYELGAYE</sequence>
<comment type="caution">
    <text evidence="5">The sequence shown here is derived from an EMBL/GenBank/DDBJ whole genome shotgun (WGS) entry which is preliminary data.</text>
</comment>
<name>A0A9D1IA42_9CLOT</name>
<evidence type="ECO:0000256" key="2">
    <source>
        <dbReference type="ARBA" id="ARBA00022801"/>
    </source>
</evidence>
<comment type="similarity">
    <text evidence="1">Belongs to the glycosyl hydrolase 3 family.</text>
</comment>
<dbReference type="PRINTS" id="PR00133">
    <property type="entry name" value="GLHYDRLASE3"/>
</dbReference>
<organism evidence="5 6">
    <name type="scientific">Candidatus Egerieisoma faecipullorum</name>
    <dbReference type="NCBI Taxonomy" id="2840963"/>
    <lineage>
        <taxon>Bacteria</taxon>
        <taxon>Bacillati</taxon>
        <taxon>Bacillota</taxon>
        <taxon>Clostridia</taxon>
        <taxon>Eubacteriales</taxon>
        <taxon>Clostridiaceae</taxon>
        <taxon>Clostridiaceae incertae sedis</taxon>
        <taxon>Candidatus Egerieisoma</taxon>
    </lineage>
</organism>
<gene>
    <name evidence="5" type="ORF">IAD50_05550</name>
</gene>
<proteinExistence type="inferred from homology"/>
<protein>
    <submittedName>
        <fullName evidence="5">Glycoside hydrolase family 3 C-terminal domain-containing protein</fullName>
    </submittedName>
</protein>
<dbReference type="Gene3D" id="3.20.20.300">
    <property type="entry name" value="Glycoside hydrolase, family 3, N-terminal domain"/>
    <property type="match status" value="1"/>
</dbReference>
<dbReference type="Pfam" id="PF00933">
    <property type="entry name" value="Glyco_hydro_3"/>
    <property type="match status" value="1"/>
</dbReference>
<dbReference type="PANTHER" id="PTHR42715:SF10">
    <property type="entry name" value="BETA-GLUCOSIDASE"/>
    <property type="match status" value="1"/>
</dbReference>
<accession>A0A9D1IA42</accession>
<dbReference type="InterPro" id="IPR036962">
    <property type="entry name" value="Glyco_hydro_3_N_sf"/>
</dbReference>
<dbReference type="EMBL" id="DVMM01000113">
    <property type="protein sequence ID" value="HIU29745.1"/>
    <property type="molecule type" value="Genomic_DNA"/>
</dbReference>
<evidence type="ECO:0000313" key="6">
    <source>
        <dbReference type="Proteomes" id="UP000824089"/>
    </source>
</evidence>
<dbReference type="SUPFAM" id="SSF52279">
    <property type="entry name" value="Beta-D-glucan exohydrolase, C-terminal domain"/>
    <property type="match status" value="1"/>
</dbReference>
<dbReference type="SMART" id="SM01217">
    <property type="entry name" value="Fn3_like"/>
    <property type="match status" value="1"/>
</dbReference>
<dbReference type="InterPro" id="IPR026891">
    <property type="entry name" value="Fn3-like"/>
</dbReference>
<evidence type="ECO:0000256" key="3">
    <source>
        <dbReference type="ARBA" id="ARBA00023295"/>
    </source>
</evidence>
<reference evidence="5" key="1">
    <citation type="submission" date="2020-10" db="EMBL/GenBank/DDBJ databases">
        <authorList>
            <person name="Gilroy R."/>
        </authorList>
    </citation>
    <scope>NUCLEOTIDE SEQUENCE</scope>
    <source>
        <strain evidence="5">CHK195-4489</strain>
    </source>
</reference>